<keyword evidence="3" id="KW-1185">Reference proteome</keyword>
<dbReference type="SUPFAM" id="SSF55729">
    <property type="entry name" value="Acyl-CoA N-acyltransferases (Nat)"/>
    <property type="match status" value="1"/>
</dbReference>
<comment type="caution">
    <text evidence="2">The sequence shown here is derived from an EMBL/GenBank/DDBJ whole genome shotgun (WGS) entry which is preliminary data.</text>
</comment>
<dbReference type="InterPro" id="IPR056935">
    <property type="entry name" value="Rv0428c-like_C"/>
</dbReference>
<dbReference type="PROSITE" id="PS51186">
    <property type="entry name" value="GNAT"/>
    <property type="match status" value="1"/>
</dbReference>
<gene>
    <name evidence="2" type="ORF">ACFQ5G_50815</name>
</gene>
<evidence type="ECO:0000259" key="1">
    <source>
        <dbReference type="PROSITE" id="PS51186"/>
    </source>
</evidence>
<name>A0ABW4ASV8_9ACTN</name>
<protein>
    <submittedName>
        <fullName evidence="2">GNAT family N-acetyltransferase</fullName>
    </submittedName>
</protein>
<proteinExistence type="predicted"/>
<organism evidence="2 3">
    <name type="scientific">Actinoplanes sichuanensis</name>
    <dbReference type="NCBI Taxonomy" id="512349"/>
    <lineage>
        <taxon>Bacteria</taxon>
        <taxon>Bacillati</taxon>
        <taxon>Actinomycetota</taxon>
        <taxon>Actinomycetes</taxon>
        <taxon>Micromonosporales</taxon>
        <taxon>Micromonosporaceae</taxon>
        <taxon>Actinoplanes</taxon>
    </lineage>
</organism>
<dbReference type="RefSeq" id="WP_317796636.1">
    <property type="nucleotide sequence ID" value="NZ_AP028461.1"/>
</dbReference>
<dbReference type="InterPro" id="IPR000182">
    <property type="entry name" value="GNAT_dom"/>
</dbReference>
<accession>A0ABW4ASV8</accession>
<evidence type="ECO:0000313" key="2">
    <source>
        <dbReference type="EMBL" id="MFD1373673.1"/>
    </source>
</evidence>
<dbReference type="PANTHER" id="PTHR43072">
    <property type="entry name" value="N-ACETYLTRANSFERASE"/>
    <property type="match status" value="1"/>
</dbReference>
<evidence type="ECO:0000313" key="3">
    <source>
        <dbReference type="Proteomes" id="UP001597183"/>
    </source>
</evidence>
<dbReference type="Proteomes" id="UP001597183">
    <property type="component" value="Unassembled WGS sequence"/>
</dbReference>
<dbReference type="EMBL" id="JBHTMK010000070">
    <property type="protein sequence ID" value="MFD1373673.1"/>
    <property type="molecule type" value="Genomic_DNA"/>
</dbReference>
<dbReference type="InterPro" id="IPR016181">
    <property type="entry name" value="Acyl_CoA_acyltransferase"/>
</dbReference>
<dbReference type="Gene3D" id="3.40.630.30">
    <property type="match status" value="1"/>
</dbReference>
<dbReference type="CDD" id="cd04301">
    <property type="entry name" value="NAT_SF"/>
    <property type="match status" value="1"/>
</dbReference>
<reference evidence="3" key="1">
    <citation type="journal article" date="2019" name="Int. J. Syst. Evol. Microbiol.">
        <title>The Global Catalogue of Microorganisms (GCM) 10K type strain sequencing project: providing services to taxonomists for standard genome sequencing and annotation.</title>
        <authorList>
            <consortium name="The Broad Institute Genomics Platform"/>
            <consortium name="The Broad Institute Genome Sequencing Center for Infectious Disease"/>
            <person name="Wu L."/>
            <person name="Ma J."/>
        </authorList>
    </citation>
    <scope>NUCLEOTIDE SEQUENCE [LARGE SCALE GENOMIC DNA]</scope>
    <source>
        <strain evidence="3">CCM 7526</strain>
    </source>
</reference>
<feature type="domain" description="N-acetyltransferase" evidence="1">
    <location>
        <begin position="95"/>
        <end position="232"/>
    </location>
</feature>
<dbReference type="Pfam" id="PF24553">
    <property type="entry name" value="Rv0428c_C"/>
    <property type="match status" value="1"/>
</dbReference>
<sequence length="232" mass="24675">MGSIARIEEHAVAAWPATHAEQAGGWLLRHTPGVGKRRNNSALPSGAEVAVEVAEAFYRDRDIPVIVQISPAEEHAELDAALAGRGYRFDAPTLVLTAPVAEVAAADPVVVIGPELTPQWRAAYGNPAVSEHVLEHIAVTTGYASVTVDDEIAALGLFVVADGISGVFCMATDPRHRRKGYAESILRAGASWSAGQGADLLYLQVEEDNAAARALYGKVGFTHSHSYHYRVS</sequence>